<accession>A0A5N5MD99</accession>
<keyword evidence="4" id="KW-0732">Signal</keyword>
<evidence type="ECO:0000259" key="5">
    <source>
        <dbReference type="SMART" id="SM00198"/>
    </source>
</evidence>
<dbReference type="CDD" id="cd05381">
    <property type="entry name" value="CAP_PR-1"/>
    <property type="match status" value="1"/>
</dbReference>
<dbReference type="EMBL" id="VDCV01000006">
    <property type="protein sequence ID" value="KAB5553027.1"/>
    <property type="molecule type" value="Genomic_DNA"/>
</dbReference>
<evidence type="ECO:0000256" key="4">
    <source>
        <dbReference type="SAM" id="SignalP"/>
    </source>
</evidence>
<dbReference type="PRINTS" id="PR00837">
    <property type="entry name" value="V5TPXLIKE"/>
</dbReference>
<comment type="caution">
    <text evidence="6">The sequence shown here is derived from an EMBL/GenBank/DDBJ whole genome shotgun (WGS) entry which is preliminary data.</text>
</comment>
<dbReference type="InterPro" id="IPR001283">
    <property type="entry name" value="CRISP-related"/>
</dbReference>
<evidence type="ECO:0000256" key="3">
    <source>
        <dbReference type="SAM" id="MobiDB-lite"/>
    </source>
</evidence>
<dbReference type="InterPro" id="IPR035979">
    <property type="entry name" value="RBD_domain_sf"/>
</dbReference>
<name>A0A5N5MD99_9ROSI</name>
<evidence type="ECO:0000256" key="2">
    <source>
        <dbReference type="ARBA" id="ARBA00023265"/>
    </source>
</evidence>
<dbReference type="Gene3D" id="3.40.33.10">
    <property type="entry name" value="CAP"/>
    <property type="match status" value="1"/>
</dbReference>
<dbReference type="Pfam" id="PF00188">
    <property type="entry name" value="CAP"/>
    <property type="match status" value="1"/>
</dbReference>
<dbReference type="FunFam" id="3.40.33.10:FF:000004">
    <property type="entry name" value="CAP, cysteine-rich secretory protein, antigen 5"/>
    <property type="match status" value="1"/>
</dbReference>
<reference evidence="7" key="1">
    <citation type="journal article" date="2019" name="Gigascience">
        <title>De novo genome assembly of the endangered Acer yangbiense, a plant species with extremely small populations endemic to Yunnan Province, China.</title>
        <authorList>
            <person name="Yang J."/>
            <person name="Wariss H.M."/>
            <person name="Tao L."/>
            <person name="Zhang R."/>
            <person name="Yun Q."/>
            <person name="Hollingsworth P."/>
            <person name="Dao Z."/>
            <person name="Luo G."/>
            <person name="Guo H."/>
            <person name="Ma Y."/>
            <person name="Sun W."/>
        </authorList>
    </citation>
    <scope>NUCLEOTIDE SEQUENCE [LARGE SCALE GENOMIC DNA]</scope>
    <source>
        <strain evidence="7">cv. br00</strain>
    </source>
</reference>
<feature type="region of interest" description="Disordered" evidence="3">
    <location>
        <begin position="363"/>
        <end position="384"/>
    </location>
</feature>
<keyword evidence="2" id="KW-0568">Pathogenesis-related protein</keyword>
<dbReference type="InterPro" id="IPR035940">
    <property type="entry name" value="CAP_sf"/>
</dbReference>
<dbReference type="InterPro" id="IPR018244">
    <property type="entry name" value="Allrgn_V5/Tpx1_CS"/>
</dbReference>
<protein>
    <recommendedName>
        <fullName evidence="5">SCP domain-containing protein</fullName>
    </recommendedName>
</protein>
<dbReference type="PRINTS" id="PR00838">
    <property type="entry name" value="V5ALLERGEN"/>
</dbReference>
<dbReference type="PANTHER" id="PTHR48167">
    <property type="entry name" value="EXPRESSED PROTEIN"/>
    <property type="match status" value="1"/>
</dbReference>
<dbReference type="InterPro" id="IPR014044">
    <property type="entry name" value="CAP_dom"/>
</dbReference>
<dbReference type="SUPFAM" id="SSF55797">
    <property type="entry name" value="PR-1-like"/>
    <property type="match status" value="1"/>
</dbReference>
<feature type="signal peptide" evidence="4">
    <location>
        <begin position="1"/>
        <end position="20"/>
    </location>
</feature>
<evidence type="ECO:0000313" key="6">
    <source>
        <dbReference type="EMBL" id="KAB5553027.1"/>
    </source>
</evidence>
<keyword evidence="2" id="KW-0611">Plant defense</keyword>
<dbReference type="SUPFAM" id="SSF54928">
    <property type="entry name" value="RNA-binding domain, RBD"/>
    <property type="match status" value="1"/>
</dbReference>
<dbReference type="GO" id="GO:0003676">
    <property type="term" value="F:nucleic acid binding"/>
    <property type="evidence" value="ECO:0007669"/>
    <property type="project" value="InterPro"/>
</dbReference>
<feature type="chain" id="PRO_5024347523" description="SCP domain-containing protein" evidence="4">
    <location>
        <begin position="21"/>
        <end position="422"/>
    </location>
</feature>
<dbReference type="Proteomes" id="UP000326939">
    <property type="component" value="Chromosome 6"/>
</dbReference>
<dbReference type="PROSITE" id="PS01009">
    <property type="entry name" value="CRISP_1"/>
    <property type="match status" value="1"/>
</dbReference>
<comment type="function">
    <text evidence="1">Probably involved in the defense reaction of plants against pathogens.</text>
</comment>
<feature type="domain" description="SCP" evidence="5">
    <location>
        <begin position="43"/>
        <end position="178"/>
    </location>
</feature>
<organism evidence="6 7">
    <name type="scientific">Salix brachista</name>
    <dbReference type="NCBI Taxonomy" id="2182728"/>
    <lineage>
        <taxon>Eukaryota</taxon>
        <taxon>Viridiplantae</taxon>
        <taxon>Streptophyta</taxon>
        <taxon>Embryophyta</taxon>
        <taxon>Tracheophyta</taxon>
        <taxon>Spermatophyta</taxon>
        <taxon>Magnoliopsida</taxon>
        <taxon>eudicotyledons</taxon>
        <taxon>Gunneridae</taxon>
        <taxon>Pentapetalae</taxon>
        <taxon>rosids</taxon>
        <taxon>fabids</taxon>
        <taxon>Malpighiales</taxon>
        <taxon>Salicaceae</taxon>
        <taxon>Saliceae</taxon>
        <taxon>Salix</taxon>
    </lineage>
</organism>
<feature type="compositionally biased region" description="Basic and acidic residues" evidence="3">
    <location>
        <begin position="370"/>
        <end position="384"/>
    </location>
</feature>
<gene>
    <name evidence="6" type="ORF">DKX38_010338</name>
</gene>
<dbReference type="SMART" id="SM00198">
    <property type="entry name" value="SCP"/>
    <property type="match status" value="1"/>
</dbReference>
<sequence length="422" mass="47925">MWRFAALAAIILLFSLPNHADSGKLSLTGKLNRQKPFLAAKLSTPAEFLYAHNKIRENHNLTLLAWDPKLAGYSRWWAETRRDECRKLLHSPNSPYGENLFWALQDRWNASMVVKYWGGERNLYNPNTNECINNSVCGHYTQIVWNTTRRVGCAHVLCHNMQGNLFACSYDPPGNIYYHGPFGGRFNKSIVYPPSHNNASSPLPGSQTGITKNKVFLIFSSTIGHPPRLTYARLHGVRKHTLKTDIINLFEGSNLTLDDIRVVHNRFNYNSYAAAIKFTSRRAYDNAQRALTRAGRVYNLEKTPPTVWDAALRNSYDGKTVLLEGLPKNALDEDIERFLSGCEFVPSSIRTFVKYPDPIMSAVRKNPTTSEEKTGPNTSEEKRDSIRMATVLFSTRNEAMNALIKKNRGFCLNNQISVRVLH</sequence>
<evidence type="ECO:0000313" key="7">
    <source>
        <dbReference type="Proteomes" id="UP000326939"/>
    </source>
</evidence>
<dbReference type="PANTHER" id="PTHR48167:SF2">
    <property type="entry name" value="EXPRESSED PROTEIN"/>
    <property type="match status" value="1"/>
</dbReference>
<evidence type="ECO:0000256" key="1">
    <source>
        <dbReference type="ARBA" id="ARBA00003143"/>
    </source>
</evidence>
<dbReference type="InterPro" id="IPR012677">
    <property type="entry name" value="Nucleotide-bd_a/b_plait_sf"/>
</dbReference>
<dbReference type="AlphaFoldDB" id="A0A5N5MD99"/>
<dbReference type="PROSITE" id="PS01010">
    <property type="entry name" value="CRISP_2"/>
    <property type="match status" value="1"/>
</dbReference>
<dbReference type="Gene3D" id="3.30.70.330">
    <property type="match status" value="1"/>
</dbReference>
<dbReference type="GO" id="GO:0005576">
    <property type="term" value="C:extracellular region"/>
    <property type="evidence" value="ECO:0007669"/>
    <property type="project" value="InterPro"/>
</dbReference>
<keyword evidence="7" id="KW-1185">Reference proteome</keyword>
<dbReference type="InterPro" id="IPR002413">
    <property type="entry name" value="V5_allergen-like"/>
</dbReference>
<proteinExistence type="predicted"/>